<gene>
    <name evidence="12" type="ORF">NBR_LOCUS12284</name>
</gene>
<evidence type="ECO:0000313" key="14">
    <source>
        <dbReference type="WBParaSite" id="NBR_0001228301-mRNA-1"/>
    </source>
</evidence>
<sequence length="290" mass="33589">MLLGKILCRVTPRQTITSRLIVTTLGRRADVKTPVQQWGWTYLQRQKALGRPISPHLQIYKPPLTMMVSGLHRILGCAMATTLLVGGVGFAAMPFNFTQFVDYIRSWNIPPVITSAFKFIIAFPIVFHTLNGIRFIGFDLAKGMENIGAVDYFSWRIKLIGTEWYEQPELPFKGQPEHDLMRRVAYIFELRHRAELHELADELLENEQMTFSRYCEVVDEFGRTVDEMENGMSYGRLVGLISFGGLLAARLYERDMRREVQQLATYTAKFIDKRIRLTWLEDDRSWVSID</sequence>
<comment type="subcellular location">
    <subcellularLocation>
        <location evidence="1">Membrane</location>
        <topology evidence="1">Multi-pass membrane protein</topology>
    </subcellularLocation>
</comment>
<dbReference type="OMA" id="RILGCAM"/>
<dbReference type="InterPro" id="IPR014314">
    <property type="entry name" value="Succ_DH_cytb556"/>
</dbReference>
<dbReference type="InterPro" id="IPR002475">
    <property type="entry name" value="Bcl2-like"/>
</dbReference>
<dbReference type="SMART" id="SM00337">
    <property type="entry name" value="BCL"/>
    <property type="match status" value="1"/>
</dbReference>
<keyword evidence="8" id="KW-0408">Iron</keyword>
<dbReference type="InterPro" id="IPR036834">
    <property type="entry name" value="Bcl-2-like_sf"/>
</dbReference>
<evidence type="ECO:0000259" key="11">
    <source>
        <dbReference type="SMART" id="SM00337"/>
    </source>
</evidence>
<dbReference type="GO" id="GO:0016020">
    <property type="term" value="C:membrane"/>
    <property type="evidence" value="ECO:0007669"/>
    <property type="project" value="UniProtKB-SubCell"/>
</dbReference>
<dbReference type="GO" id="GO:0009055">
    <property type="term" value="F:electron transfer activity"/>
    <property type="evidence" value="ECO:0007669"/>
    <property type="project" value="InterPro"/>
</dbReference>
<feature type="transmembrane region" description="Helical" evidence="10">
    <location>
        <begin position="71"/>
        <end position="95"/>
    </location>
</feature>
<dbReference type="GO" id="GO:0006121">
    <property type="term" value="P:mitochondrial electron transport, succinate to ubiquinone"/>
    <property type="evidence" value="ECO:0007669"/>
    <property type="project" value="TreeGrafter"/>
</dbReference>
<dbReference type="PROSITE" id="PS01001">
    <property type="entry name" value="SDH_CYT_2"/>
    <property type="match status" value="1"/>
</dbReference>
<dbReference type="GO" id="GO:0006099">
    <property type="term" value="P:tricarboxylic acid cycle"/>
    <property type="evidence" value="ECO:0007669"/>
    <property type="project" value="InterPro"/>
</dbReference>
<dbReference type="WBParaSite" id="NBR_0001228301-mRNA-1">
    <property type="protein sequence ID" value="NBR_0001228301-mRNA-1"/>
    <property type="gene ID" value="NBR_0001228301"/>
</dbReference>
<keyword evidence="4 10" id="KW-0812">Transmembrane</keyword>
<evidence type="ECO:0000256" key="7">
    <source>
        <dbReference type="ARBA" id="ARBA00022989"/>
    </source>
</evidence>
<comment type="similarity">
    <text evidence="2">Belongs to the Bcl-2 family.</text>
</comment>
<dbReference type="CDD" id="cd03499">
    <property type="entry name" value="SQR_TypeC_SdhC"/>
    <property type="match status" value="1"/>
</dbReference>
<dbReference type="InterPro" id="IPR046371">
    <property type="entry name" value="Bcl-2_BH1-3"/>
</dbReference>
<dbReference type="Pfam" id="PF01127">
    <property type="entry name" value="Sdh_cyt"/>
    <property type="match status" value="1"/>
</dbReference>
<dbReference type="InterPro" id="IPR018495">
    <property type="entry name" value="Succ_DH_cyt_bsu_CS"/>
</dbReference>
<dbReference type="Proteomes" id="UP000271162">
    <property type="component" value="Unassembled WGS sequence"/>
</dbReference>
<dbReference type="PANTHER" id="PTHR10978:SF5">
    <property type="entry name" value="SUCCINATE DEHYDROGENASE CYTOCHROME B560 SUBUNIT, MITOCHONDRIAL"/>
    <property type="match status" value="1"/>
</dbReference>
<dbReference type="GO" id="GO:0042981">
    <property type="term" value="P:regulation of apoptotic process"/>
    <property type="evidence" value="ECO:0007669"/>
    <property type="project" value="InterPro"/>
</dbReference>
<dbReference type="CDD" id="cd06845">
    <property type="entry name" value="Bcl-2_like"/>
    <property type="match status" value="1"/>
</dbReference>
<dbReference type="SUPFAM" id="SSF56854">
    <property type="entry name" value="Bcl-2 inhibitors of programmed cell death"/>
    <property type="match status" value="1"/>
</dbReference>
<organism evidence="14">
    <name type="scientific">Nippostrongylus brasiliensis</name>
    <name type="common">Rat hookworm</name>
    <dbReference type="NCBI Taxonomy" id="27835"/>
    <lineage>
        <taxon>Eukaryota</taxon>
        <taxon>Metazoa</taxon>
        <taxon>Ecdysozoa</taxon>
        <taxon>Nematoda</taxon>
        <taxon>Chromadorea</taxon>
        <taxon>Rhabditida</taxon>
        <taxon>Rhabditina</taxon>
        <taxon>Rhabditomorpha</taxon>
        <taxon>Strongyloidea</taxon>
        <taxon>Heligmosomidae</taxon>
        <taxon>Nippostrongylus</taxon>
    </lineage>
</organism>
<feature type="domain" description="Bcl-2 Bcl-2 homology region 1-3" evidence="11">
    <location>
        <begin position="181"/>
        <end position="286"/>
    </location>
</feature>
<evidence type="ECO:0000256" key="10">
    <source>
        <dbReference type="SAM" id="Phobius"/>
    </source>
</evidence>
<keyword evidence="6" id="KW-0479">Metal-binding</keyword>
<evidence type="ECO:0000313" key="12">
    <source>
        <dbReference type="EMBL" id="VDL75873.1"/>
    </source>
</evidence>
<dbReference type="STRING" id="27835.A0A0N4Y7X2"/>
<evidence type="ECO:0000256" key="3">
    <source>
        <dbReference type="ARBA" id="ARBA00022617"/>
    </source>
</evidence>
<dbReference type="SUPFAM" id="SSF81343">
    <property type="entry name" value="Fumarate reductase respiratory complex transmembrane subunits"/>
    <property type="match status" value="1"/>
</dbReference>
<evidence type="ECO:0000256" key="1">
    <source>
        <dbReference type="ARBA" id="ARBA00004141"/>
    </source>
</evidence>
<reference evidence="14" key="1">
    <citation type="submission" date="2017-02" db="UniProtKB">
        <authorList>
            <consortium name="WormBaseParasite"/>
        </authorList>
    </citation>
    <scope>IDENTIFICATION</scope>
</reference>
<keyword evidence="7 10" id="KW-1133">Transmembrane helix</keyword>
<dbReference type="GO" id="GO:0005739">
    <property type="term" value="C:mitochondrion"/>
    <property type="evidence" value="ECO:0007669"/>
    <property type="project" value="GOC"/>
</dbReference>
<dbReference type="InterPro" id="IPR000701">
    <property type="entry name" value="SuccDH_FuR_B_TM-su"/>
</dbReference>
<protein>
    <submittedName>
        <fullName evidence="14">Succinate dehydrogenase cytochrome b560 subunit, mitochondrial</fullName>
    </submittedName>
</protein>
<dbReference type="Pfam" id="PF00452">
    <property type="entry name" value="Bcl-2"/>
    <property type="match status" value="1"/>
</dbReference>
<dbReference type="Gene3D" id="1.20.1300.10">
    <property type="entry name" value="Fumarate reductase/succinate dehydrogenase, transmembrane subunit"/>
    <property type="match status" value="1"/>
</dbReference>
<dbReference type="PROSITE" id="PS50062">
    <property type="entry name" value="BCL2_FAMILY"/>
    <property type="match status" value="1"/>
</dbReference>
<dbReference type="AlphaFoldDB" id="A0A0N4Y7X2"/>
<keyword evidence="5" id="KW-0053">Apoptosis</keyword>
<evidence type="ECO:0000313" key="13">
    <source>
        <dbReference type="Proteomes" id="UP000271162"/>
    </source>
</evidence>
<accession>A0A0N4Y7X2</accession>
<dbReference type="NCBIfam" id="TIGR02970">
    <property type="entry name" value="succ_dehyd_cytB"/>
    <property type="match status" value="1"/>
</dbReference>
<evidence type="ECO:0000256" key="2">
    <source>
        <dbReference type="ARBA" id="ARBA00009458"/>
    </source>
</evidence>
<evidence type="ECO:0000256" key="8">
    <source>
        <dbReference type="ARBA" id="ARBA00023004"/>
    </source>
</evidence>
<dbReference type="Gene3D" id="1.10.437.10">
    <property type="entry name" value="Blc2-like"/>
    <property type="match status" value="1"/>
</dbReference>
<dbReference type="PANTHER" id="PTHR10978">
    <property type="entry name" value="SUCCINATE DEHYDROGENASE CYTOCHROME B560 SUBUNIT"/>
    <property type="match status" value="1"/>
</dbReference>
<dbReference type="GO" id="GO:0006915">
    <property type="term" value="P:apoptotic process"/>
    <property type="evidence" value="ECO:0007669"/>
    <property type="project" value="UniProtKB-KW"/>
</dbReference>
<dbReference type="EMBL" id="UYSL01020710">
    <property type="protein sequence ID" value="VDL75873.1"/>
    <property type="molecule type" value="Genomic_DNA"/>
</dbReference>
<dbReference type="GO" id="GO:0046872">
    <property type="term" value="F:metal ion binding"/>
    <property type="evidence" value="ECO:0007669"/>
    <property type="project" value="UniProtKB-KW"/>
</dbReference>
<evidence type="ECO:0000256" key="5">
    <source>
        <dbReference type="ARBA" id="ARBA00022703"/>
    </source>
</evidence>
<reference evidence="12 13" key="2">
    <citation type="submission" date="2018-11" db="EMBL/GenBank/DDBJ databases">
        <authorList>
            <consortium name="Pathogen Informatics"/>
        </authorList>
    </citation>
    <scope>NUCLEOTIDE SEQUENCE [LARGE SCALE GENOMIC DNA]</scope>
</reference>
<name>A0A0N4Y7X2_NIPBR</name>
<evidence type="ECO:0000256" key="9">
    <source>
        <dbReference type="ARBA" id="ARBA00023136"/>
    </source>
</evidence>
<keyword evidence="9 10" id="KW-0472">Membrane</keyword>
<feature type="transmembrane region" description="Helical" evidence="10">
    <location>
        <begin position="107"/>
        <end position="127"/>
    </location>
</feature>
<dbReference type="InterPro" id="IPR034804">
    <property type="entry name" value="SQR/QFR_C/D"/>
</dbReference>
<proteinExistence type="inferred from homology"/>
<keyword evidence="3" id="KW-0349">Heme</keyword>
<dbReference type="InterPro" id="IPR026298">
    <property type="entry name" value="Bcl-2_fam"/>
</dbReference>
<evidence type="ECO:0000256" key="4">
    <source>
        <dbReference type="ARBA" id="ARBA00022692"/>
    </source>
</evidence>
<keyword evidence="13" id="KW-1185">Reference proteome</keyword>
<evidence type="ECO:0000256" key="6">
    <source>
        <dbReference type="ARBA" id="ARBA00022723"/>
    </source>
</evidence>